<dbReference type="EMBL" id="CP036287">
    <property type="protein sequence ID" value="QDU68354.1"/>
    <property type="molecule type" value="Genomic_DNA"/>
</dbReference>
<feature type="signal peptide" evidence="1">
    <location>
        <begin position="1"/>
        <end position="23"/>
    </location>
</feature>
<protein>
    <recommendedName>
        <fullName evidence="2">Invasin domain-containing protein</fullName>
    </recommendedName>
</protein>
<dbReference type="KEGG" id="pbap:Pla133_34500"/>
<gene>
    <name evidence="3" type="ORF">Pla133_34500</name>
</gene>
<evidence type="ECO:0000259" key="2">
    <source>
        <dbReference type="Pfam" id="PF09134"/>
    </source>
</evidence>
<accession>A0A518BMZ6</accession>
<dbReference type="Gene3D" id="2.60.40.10">
    <property type="entry name" value="Immunoglobulins"/>
    <property type="match status" value="1"/>
</dbReference>
<dbReference type="InterPro" id="IPR010430">
    <property type="entry name" value="DUF1028"/>
</dbReference>
<dbReference type="PANTHER" id="PTHR39328:SF1">
    <property type="entry name" value="BLL2871 PROTEIN"/>
    <property type="match status" value="1"/>
</dbReference>
<evidence type="ECO:0000313" key="4">
    <source>
        <dbReference type="Proteomes" id="UP000316921"/>
    </source>
</evidence>
<evidence type="ECO:0000313" key="3">
    <source>
        <dbReference type="EMBL" id="QDU68354.1"/>
    </source>
</evidence>
<evidence type="ECO:0000256" key="1">
    <source>
        <dbReference type="SAM" id="SignalP"/>
    </source>
</evidence>
<dbReference type="Gene3D" id="3.60.20.10">
    <property type="entry name" value="Glutamine Phosphoribosylpyrophosphate, subunit 1, domain 1"/>
    <property type="match status" value="1"/>
</dbReference>
<feature type="domain" description="Invasin" evidence="2">
    <location>
        <begin position="277"/>
        <end position="358"/>
    </location>
</feature>
<dbReference type="AlphaFoldDB" id="A0A518BMZ6"/>
<reference evidence="3 4" key="1">
    <citation type="submission" date="2019-02" db="EMBL/GenBank/DDBJ databases">
        <title>Deep-cultivation of Planctomycetes and their phenomic and genomic characterization uncovers novel biology.</title>
        <authorList>
            <person name="Wiegand S."/>
            <person name="Jogler M."/>
            <person name="Boedeker C."/>
            <person name="Pinto D."/>
            <person name="Vollmers J."/>
            <person name="Rivas-Marin E."/>
            <person name="Kohn T."/>
            <person name="Peeters S.H."/>
            <person name="Heuer A."/>
            <person name="Rast P."/>
            <person name="Oberbeckmann S."/>
            <person name="Bunk B."/>
            <person name="Jeske O."/>
            <person name="Meyerdierks A."/>
            <person name="Storesund J.E."/>
            <person name="Kallscheuer N."/>
            <person name="Luecker S."/>
            <person name="Lage O.M."/>
            <person name="Pohl T."/>
            <person name="Merkel B.J."/>
            <person name="Hornburger P."/>
            <person name="Mueller R.-W."/>
            <person name="Bruemmer F."/>
            <person name="Labrenz M."/>
            <person name="Spormann A.M."/>
            <person name="Op den Camp H."/>
            <person name="Overmann J."/>
            <person name="Amann R."/>
            <person name="Jetten M.S.M."/>
            <person name="Mascher T."/>
            <person name="Medema M.H."/>
            <person name="Devos D.P."/>
            <person name="Kaster A.-K."/>
            <person name="Ovreas L."/>
            <person name="Rohde M."/>
            <person name="Galperin M.Y."/>
            <person name="Jogler C."/>
        </authorList>
    </citation>
    <scope>NUCLEOTIDE SEQUENCE [LARGE SCALE GENOMIC DNA]</scope>
    <source>
        <strain evidence="3 4">Pla133</strain>
    </source>
</reference>
<name>A0A518BMZ6_9BACT</name>
<dbReference type="Pfam" id="PF06267">
    <property type="entry name" value="DUF1028"/>
    <property type="match status" value="1"/>
</dbReference>
<dbReference type="SUPFAM" id="SSF49373">
    <property type="entry name" value="Invasin/intimin cell-adhesion fragments"/>
    <property type="match status" value="1"/>
</dbReference>
<feature type="chain" id="PRO_5022182217" description="Invasin domain-containing protein" evidence="1">
    <location>
        <begin position="24"/>
        <end position="504"/>
    </location>
</feature>
<dbReference type="RefSeq" id="WP_419191631.1">
    <property type="nucleotide sequence ID" value="NZ_CP036287.1"/>
</dbReference>
<dbReference type="SUPFAM" id="SSF56235">
    <property type="entry name" value="N-terminal nucleophile aminohydrolases (Ntn hydrolases)"/>
    <property type="match status" value="1"/>
</dbReference>
<dbReference type="Pfam" id="PF09134">
    <property type="entry name" value="Invasin_D3"/>
    <property type="match status" value="1"/>
</dbReference>
<dbReference type="InterPro" id="IPR029055">
    <property type="entry name" value="Ntn_hydrolases_N"/>
</dbReference>
<dbReference type="InterPro" id="IPR015217">
    <property type="entry name" value="Invasin_dom_3"/>
</dbReference>
<sequence precursor="true">MRTPRPLAALLASATLFAAPASATWSIILVNIETREVVIASATCLANFDLEVALPVVRVGYGAAAAQSLVDSSGVNRQLIWDSFIAEVPPANILQLLAGSDPQHQSRQYGIVDVLHNPAKFTGNGAGKAKKALAGKSLPWIYSVQGNVLTADQVIDDAVAALLSTPGDASQKVMAAMEAARALGGDGRCSCSILQPTSCGAPPPSFTKAAHIGFLVVARMGDSDGTCSGQAGCTNGSYHLNLNVIGSIPDPDPVLTLQSLYGAWRASQAGVPDQLLSSAKADVQSLVADGASSAQVTVQLVDLDGLPLGSGGAALGIASAGGGATLTQVGAVTDNGDGSYTFALTAGTSAGVESLAITADDGSGPVLLYPYLELRVDPLVDLHCGFDAVSAAQGAQVPLTLNTDSNAVYLVLASLSGTAPGVPLGFGTLPLNPDPLVDLSLVQPNQGPFVNTLGSTDALGHAAAGLSIPPGVLGAVAGGRIDLAALVLGAGPSVTAAAGFDIEP</sequence>
<dbReference type="PANTHER" id="PTHR39328">
    <property type="entry name" value="BLL2871 PROTEIN"/>
    <property type="match status" value="1"/>
</dbReference>
<organism evidence="3 4">
    <name type="scientific">Engelhardtia mirabilis</name>
    <dbReference type="NCBI Taxonomy" id="2528011"/>
    <lineage>
        <taxon>Bacteria</taxon>
        <taxon>Pseudomonadati</taxon>
        <taxon>Planctomycetota</taxon>
        <taxon>Planctomycetia</taxon>
        <taxon>Planctomycetia incertae sedis</taxon>
        <taxon>Engelhardtia</taxon>
    </lineage>
</organism>
<dbReference type="InterPro" id="IPR008964">
    <property type="entry name" value="Invasin/intimin_cell_adhesion"/>
</dbReference>
<keyword evidence="1" id="KW-0732">Signal</keyword>
<keyword evidence="4" id="KW-1185">Reference proteome</keyword>
<dbReference type="InterPro" id="IPR013783">
    <property type="entry name" value="Ig-like_fold"/>
</dbReference>
<proteinExistence type="predicted"/>
<dbReference type="Proteomes" id="UP000316921">
    <property type="component" value="Chromosome"/>
</dbReference>